<feature type="transmembrane region" description="Helical" evidence="1">
    <location>
        <begin position="131"/>
        <end position="149"/>
    </location>
</feature>
<keyword evidence="1" id="KW-1133">Transmembrane helix</keyword>
<dbReference type="Proteomes" id="UP000756710">
    <property type="component" value="Unassembled WGS sequence"/>
</dbReference>
<feature type="transmembrane region" description="Helical" evidence="1">
    <location>
        <begin position="24"/>
        <end position="42"/>
    </location>
</feature>
<feature type="transmembrane region" description="Helical" evidence="1">
    <location>
        <begin position="189"/>
        <end position="206"/>
    </location>
</feature>
<keyword evidence="4" id="KW-1185">Reference proteome</keyword>
<proteinExistence type="predicted"/>
<dbReference type="PANTHER" id="PTHR37314:SF4">
    <property type="entry name" value="UPF0700 TRANSMEMBRANE PROTEIN YOAK"/>
    <property type="match status" value="1"/>
</dbReference>
<accession>A0A060ZIF1</accession>
<reference evidence="3 4" key="2">
    <citation type="submission" date="2021-03" db="EMBL/GenBank/DDBJ databases">
        <title>Genomic Encyclopedia of Type Strains, Phase IV (KMG-IV): sequencing the most valuable type-strain genomes for metagenomic binning, comparative biology and taxonomic classification.</title>
        <authorList>
            <person name="Goeker M."/>
        </authorList>
    </citation>
    <scope>NUCLEOTIDE SEQUENCE [LARGE SCALE GENOMIC DNA]</scope>
    <source>
        <strain evidence="3 4">DSM 41954</strain>
    </source>
</reference>
<dbReference type="Pfam" id="PF06912">
    <property type="entry name" value="DUF1275"/>
    <property type="match status" value="1"/>
</dbReference>
<dbReference type="AlphaFoldDB" id="A0A060ZIF1"/>
<name>A0A060ZIF1_9ACTN</name>
<reference evidence="2" key="1">
    <citation type="submission" date="2014-05" db="EMBL/GenBank/DDBJ databases">
        <authorList>
            <person name="Horn Fabian"/>
        </authorList>
    </citation>
    <scope>NUCLEOTIDE SEQUENCE</scope>
</reference>
<keyword evidence="1" id="KW-0812">Transmembrane</keyword>
<dbReference type="InterPro" id="IPR010699">
    <property type="entry name" value="DUF1275"/>
</dbReference>
<dbReference type="EMBL" id="LK022848">
    <property type="protein sequence ID" value="CDR01304.1"/>
    <property type="molecule type" value="Genomic_DNA"/>
</dbReference>
<evidence type="ECO:0000256" key="1">
    <source>
        <dbReference type="SAM" id="Phobius"/>
    </source>
</evidence>
<dbReference type="RefSeq" id="WP_044566496.1">
    <property type="nucleotide sequence ID" value="NZ_BAABDR010000040.1"/>
</dbReference>
<protein>
    <submittedName>
        <fullName evidence="3">Uncharacterized membrane protein YoaK (UPF0700 family)</fullName>
    </submittedName>
</protein>
<evidence type="ECO:0000313" key="2">
    <source>
        <dbReference type="EMBL" id="CDR01304.1"/>
    </source>
</evidence>
<feature type="transmembrane region" description="Helical" evidence="1">
    <location>
        <begin position="104"/>
        <end position="124"/>
    </location>
</feature>
<dbReference type="EMBL" id="JAGGLR010000044">
    <property type="protein sequence ID" value="MBP2068558.1"/>
    <property type="molecule type" value="Genomic_DNA"/>
</dbReference>
<dbReference type="HOGENOM" id="CLU_061825_2_0_11"/>
<evidence type="ECO:0000313" key="4">
    <source>
        <dbReference type="Proteomes" id="UP000756710"/>
    </source>
</evidence>
<keyword evidence="1" id="KW-0472">Membrane</keyword>
<evidence type="ECO:0000313" key="3">
    <source>
        <dbReference type="EMBL" id="MBP2068558.1"/>
    </source>
</evidence>
<sequence>MTDTQTSREPSAARRTAAHRLPEALLLVLTFATGIVDAVSFLSPERVFAGNMTGNVVIIGVVLSGAQSASLAAPGLALVCFALGAAVAGRALREAPPGWSSPCTAMVTGVGAILVAVAGALLIAGGSPGHLWGLAVAGALSLALGAQAATARQLAVKDVPTVVVTSTMTGLAADSWLGAHRPQPALRRAAAILLLAAGAGLGAGLVHWQPGWAVAAAAAPTLAVAVVGQVVTTRMSGR</sequence>
<gene>
    <name evidence="3" type="ORF">J2Z30_009639</name>
    <name evidence="2" type="ORF">SIRAN268</name>
</gene>
<dbReference type="PANTHER" id="PTHR37314">
    <property type="entry name" value="SLR0142 PROTEIN"/>
    <property type="match status" value="1"/>
</dbReference>
<organism evidence="2">
    <name type="scientific">Streptomyces iranensis</name>
    <dbReference type="NCBI Taxonomy" id="576784"/>
    <lineage>
        <taxon>Bacteria</taxon>
        <taxon>Bacillati</taxon>
        <taxon>Actinomycetota</taxon>
        <taxon>Actinomycetes</taxon>
        <taxon>Kitasatosporales</taxon>
        <taxon>Streptomycetaceae</taxon>
        <taxon>Streptomyces</taxon>
        <taxon>Streptomyces violaceusniger group</taxon>
    </lineage>
</organism>
<feature type="transmembrane region" description="Helical" evidence="1">
    <location>
        <begin position="73"/>
        <end position="92"/>
    </location>
</feature>
<feature type="transmembrane region" description="Helical" evidence="1">
    <location>
        <begin position="212"/>
        <end position="232"/>
    </location>
</feature>